<feature type="transmembrane region" description="Helical" evidence="1">
    <location>
        <begin position="303"/>
        <end position="320"/>
    </location>
</feature>
<reference evidence="2 3" key="1">
    <citation type="submission" date="2017-07" db="EMBL/GenBank/DDBJ databases">
        <title>Leptospira spp. isolated from tropical soils.</title>
        <authorList>
            <person name="Thibeaux R."/>
            <person name="Iraola G."/>
            <person name="Ferres I."/>
            <person name="Bierque E."/>
            <person name="Girault D."/>
            <person name="Soupe-Gilbert M.-E."/>
            <person name="Picardeau M."/>
            <person name="Goarant C."/>
        </authorList>
    </citation>
    <scope>NUCLEOTIDE SEQUENCE [LARGE SCALE GENOMIC DNA]</scope>
    <source>
        <strain evidence="2 3">FH2-C-A2</strain>
    </source>
</reference>
<dbReference type="NCBIfam" id="NF047440">
    <property type="entry name" value="LA3751_2_3_fam"/>
    <property type="match status" value="1"/>
</dbReference>
<keyword evidence="1" id="KW-0472">Membrane</keyword>
<evidence type="ECO:0000256" key="1">
    <source>
        <dbReference type="SAM" id="Phobius"/>
    </source>
</evidence>
<sequence length="471" mass="53521">MVADNQTKILQAQAFLDSGFQSQYSKCKILAELGGCSYSVGGKGKDEPILHGVFPVAFSLFAAIVRLTGDYTHLVYASVLFFLAGTWLVSFRIRKDFWIPIVLTIGPCFFHSFLFPDYAIVYFLVAGFIAFYYKPLSGIYSSFIIGLLTGGSVFFRPETVFLPFLLGIFSLFHIFANGPPKRNSEEATRLSLLMGYGFSVLLFFSMNYSLYGSFLGTRIAANEKGIESFWEWRKYISLLFYGNGRVGFFLFSPWALFGIVYLGIRFRSLSRIEKDLLSSTIASIFLIVLLSPNDSNIDWGTRYLSWLTIPIAILFFTRDFTGLPNEIKCKRVAISLLTVNLLISYVFFRIQVKVAQEFQKYNSLLTGLSGEVIILTEPSIVGFYGKDILEKKVMLISNSESKKKIAEFLSGKISRLDLVRYEPATSFLLQGMRQDIGEKNEVLLEKELLKQGWKLSERRIAWKLEILNFSR</sequence>
<comment type="caution">
    <text evidence="2">The sequence shown here is derived from an EMBL/GenBank/DDBJ whole genome shotgun (WGS) entry which is preliminary data.</text>
</comment>
<dbReference type="InterPro" id="IPR059217">
    <property type="entry name" value="LA3751_2-like"/>
</dbReference>
<evidence type="ECO:0000313" key="2">
    <source>
        <dbReference type="EMBL" id="PJZ66276.1"/>
    </source>
</evidence>
<dbReference type="Proteomes" id="UP000231912">
    <property type="component" value="Unassembled WGS sequence"/>
</dbReference>
<evidence type="ECO:0000313" key="3">
    <source>
        <dbReference type="Proteomes" id="UP000231912"/>
    </source>
</evidence>
<accession>A0A2M9ZCX1</accession>
<dbReference type="AlphaFoldDB" id="A0A2M9ZCX1"/>
<gene>
    <name evidence="2" type="ORF">CH371_08320</name>
</gene>
<protein>
    <recommendedName>
        <fullName evidence="4">Glycosyltransferase RgtA/B/C/D-like domain-containing protein</fullName>
    </recommendedName>
</protein>
<feature type="transmembrane region" description="Helical" evidence="1">
    <location>
        <begin position="246"/>
        <end position="264"/>
    </location>
</feature>
<feature type="transmembrane region" description="Helical" evidence="1">
    <location>
        <begin position="190"/>
        <end position="211"/>
    </location>
</feature>
<name>A0A2M9ZCX1_9LEPT</name>
<feature type="transmembrane region" description="Helical" evidence="1">
    <location>
        <begin position="74"/>
        <end position="93"/>
    </location>
</feature>
<feature type="transmembrane region" description="Helical" evidence="1">
    <location>
        <begin position="49"/>
        <end position="67"/>
    </location>
</feature>
<proteinExistence type="predicted"/>
<feature type="transmembrane region" description="Helical" evidence="1">
    <location>
        <begin position="332"/>
        <end position="352"/>
    </location>
</feature>
<keyword evidence="1" id="KW-1133">Transmembrane helix</keyword>
<evidence type="ECO:0008006" key="4">
    <source>
        <dbReference type="Google" id="ProtNLM"/>
    </source>
</evidence>
<feature type="transmembrane region" description="Helical" evidence="1">
    <location>
        <begin position="113"/>
        <end position="133"/>
    </location>
</feature>
<dbReference type="EMBL" id="NPDT01000002">
    <property type="protein sequence ID" value="PJZ66276.1"/>
    <property type="molecule type" value="Genomic_DNA"/>
</dbReference>
<feature type="transmembrane region" description="Helical" evidence="1">
    <location>
        <begin position="161"/>
        <end position="178"/>
    </location>
</feature>
<organism evidence="2 3">
    <name type="scientific">Leptospira wolffii</name>
    <dbReference type="NCBI Taxonomy" id="409998"/>
    <lineage>
        <taxon>Bacteria</taxon>
        <taxon>Pseudomonadati</taxon>
        <taxon>Spirochaetota</taxon>
        <taxon>Spirochaetia</taxon>
        <taxon>Leptospirales</taxon>
        <taxon>Leptospiraceae</taxon>
        <taxon>Leptospira</taxon>
    </lineage>
</organism>
<keyword evidence="1" id="KW-0812">Transmembrane</keyword>
<feature type="transmembrane region" description="Helical" evidence="1">
    <location>
        <begin position="276"/>
        <end position="291"/>
    </location>
</feature>